<evidence type="ECO:0000313" key="1">
    <source>
        <dbReference type="EMBL" id="VDC32261.1"/>
    </source>
</evidence>
<reference evidence="1 2" key="1">
    <citation type="submission" date="2018-11" db="EMBL/GenBank/DDBJ databases">
        <authorList>
            <person name="Criscuolo A."/>
        </authorList>
    </citation>
    <scope>NUCLEOTIDE SEQUENCE [LARGE SCALE GENOMIC DNA]</scope>
    <source>
        <strain evidence="1">AT11b</strain>
    </source>
</reference>
<sequence length="175" mass="18103">MPATLKHLISYTSGSVAPNVPVVMQQTAESVDAALTKAAGLRHAEFTSVAKLGTPAGNGIVFGAFTADTSVTFNNTFVAPDTTAGNLKILETGVYTLTLMYLPSSTPGSVDVGILNATTATKLLVQNRPGTYGAVEVQLSGTFYLPANTVLNAYVASSTGVTFGSRLRVTKIQNA</sequence>
<name>A0A3P5XN06_9MICC</name>
<evidence type="ECO:0000313" key="2">
    <source>
        <dbReference type="Proteomes" id="UP000280861"/>
    </source>
</evidence>
<keyword evidence="2" id="KW-1185">Reference proteome</keyword>
<protein>
    <submittedName>
        <fullName evidence="1">Uncharacterized protein</fullName>
    </submittedName>
</protein>
<dbReference type="RefSeq" id="WP_377973813.1">
    <property type="nucleotide sequence ID" value="NZ_CBCRYA010000011.1"/>
</dbReference>
<dbReference type="AlphaFoldDB" id="A0A3P5XN06"/>
<gene>
    <name evidence="1" type="ORF">PSET11_03031</name>
</gene>
<organism evidence="1 2">
    <name type="scientific">Arthrobacter ulcerisalmonis</name>
    <dbReference type="NCBI Taxonomy" id="2483813"/>
    <lineage>
        <taxon>Bacteria</taxon>
        <taxon>Bacillati</taxon>
        <taxon>Actinomycetota</taxon>
        <taxon>Actinomycetes</taxon>
        <taxon>Micrococcales</taxon>
        <taxon>Micrococcaceae</taxon>
        <taxon>Arthrobacter</taxon>
    </lineage>
</organism>
<accession>A0A3P5XN06</accession>
<dbReference type="EMBL" id="UXAU01000040">
    <property type="protein sequence ID" value="VDC32261.1"/>
    <property type="molecule type" value="Genomic_DNA"/>
</dbReference>
<proteinExistence type="predicted"/>
<dbReference type="Proteomes" id="UP000280861">
    <property type="component" value="Unassembled WGS sequence"/>
</dbReference>